<dbReference type="RefSeq" id="XP_056547315.1">
    <property type="nucleotide sequence ID" value="XM_056683709.1"/>
</dbReference>
<evidence type="ECO:0000256" key="3">
    <source>
        <dbReference type="ARBA" id="ARBA00022989"/>
    </source>
</evidence>
<dbReference type="GeneID" id="81422885"/>
<organism evidence="6 7">
    <name type="scientific">Penicillium canariense</name>
    <dbReference type="NCBI Taxonomy" id="189055"/>
    <lineage>
        <taxon>Eukaryota</taxon>
        <taxon>Fungi</taxon>
        <taxon>Dikarya</taxon>
        <taxon>Ascomycota</taxon>
        <taxon>Pezizomycotina</taxon>
        <taxon>Eurotiomycetes</taxon>
        <taxon>Eurotiomycetidae</taxon>
        <taxon>Eurotiales</taxon>
        <taxon>Aspergillaceae</taxon>
        <taxon>Penicillium</taxon>
    </lineage>
</organism>
<gene>
    <name evidence="6" type="ORF">N7482_001584</name>
</gene>
<accession>A0A9W9IG23</accession>
<evidence type="ECO:0000256" key="5">
    <source>
        <dbReference type="SAM" id="Phobius"/>
    </source>
</evidence>
<evidence type="ECO:0000313" key="6">
    <source>
        <dbReference type="EMBL" id="KAJ5175707.1"/>
    </source>
</evidence>
<sequence length="149" mass="16179">MAKIDDPAEQTPLLARQLPCPLPATKSESYPFRFVVPYALVLVAAEIGSSLVNVSMSQILEGILCQQYHGVNDPIGNPLCKSKEVQLELSILQGWELAFGLIPGLLTGVLYGIIADAYSRRVVLSLAFFGLALSLAFDMLVCSIRKVIE</sequence>
<keyword evidence="7" id="KW-1185">Reference proteome</keyword>
<dbReference type="GO" id="GO:0016020">
    <property type="term" value="C:membrane"/>
    <property type="evidence" value="ECO:0007669"/>
    <property type="project" value="UniProtKB-SubCell"/>
</dbReference>
<dbReference type="OrthoDB" id="194139at2759"/>
<evidence type="ECO:0000256" key="4">
    <source>
        <dbReference type="ARBA" id="ARBA00023136"/>
    </source>
</evidence>
<feature type="transmembrane region" description="Helical" evidence="5">
    <location>
        <begin position="35"/>
        <end position="54"/>
    </location>
</feature>
<reference evidence="6" key="1">
    <citation type="submission" date="2022-11" db="EMBL/GenBank/DDBJ databases">
        <authorList>
            <person name="Petersen C."/>
        </authorList>
    </citation>
    <scope>NUCLEOTIDE SEQUENCE</scope>
    <source>
        <strain evidence="6">IBT 26290</strain>
    </source>
</reference>
<feature type="transmembrane region" description="Helical" evidence="5">
    <location>
        <begin position="121"/>
        <end position="141"/>
    </location>
</feature>
<protein>
    <submittedName>
        <fullName evidence="6">Major facilitator superfamily domain general substrate transporter</fullName>
    </submittedName>
</protein>
<keyword evidence="4 5" id="KW-0472">Membrane</keyword>
<evidence type="ECO:0000256" key="2">
    <source>
        <dbReference type="ARBA" id="ARBA00022692"/>
    </source>
</evidence>
<keyword evidence="2 5" id="KW-0812">Transmembrane</keyword>
<dbReference type="AlphaFoldDB" id="A0A9W9IG23"/>
<evidence type="ECO:0000313" key="7">
    <source>
        <dbReference type="Proteomes" id="UP001149163"/>
    </source>
</evidence>
<comment type="caution">
    <text evidence="6">The sequence shown here is derived from an EMBL/GenBank/DDBJ whole genome shotgun (WGS) entry which is preliminary data.</text>
</comment>
<keyword evidence="3 5" id="KW-1133">Transmembrane helix</keyword>
<dbReference type="EMBL" id="JAPQKN010000001">
    <property type="protein sequence ID" value="KAJ5175707.1"/>
    <property type="molecule type" value="Genomic_DNA"/>
</dbReference>
<proteinExistence type="predicted"/>
<dbReference type="PANTHER" id="PTHR23507:SF1">
    <property type="entry name" value="FI18259P1-RELATED"/>
    <property type="match status" value="1"/>
</dbReference>
<reference evidence="6" key="2">
    <citation type="journal article" date="2023" name="IMA Fungus">
        <title>Comparative genomic study of the Penicillium genus elucidates a diverse pangenome and 15 lateral gene transfer events.</title>
        <authorList>
            <person name="Petersen C."/>
            <person name="Sorensen T."/>
            <person name="Nielsen M.R."/>
            <person name="Sondergaard T.E."/>
            <person name="Sorensen J.L."/>
            <person name="Fitzpatrick D.A."/>
            <person name="Frisvad J.C."/>
            <person name="Nielsen K.L."/>
        </authorList>
    </citation>
    <scope>NUCLEOTIDE SEQUENCE</scope>
    <source>
        <strain evidence="6">IBT 26290</strain>
    </source>
</reference>
<comment type="subcellular location">
    <subcellularLocation>
        <location evidence="1">Membrane</location>
        <topology evidence="1">Multi-pass membrane protein</topology>
    </subcellularLocation>
</comment>
<dbReference type="Proteomes" id="UP001149163">
    <property type="component" value="Unassembled WGS sequence"/>
</dbReference>
<feature type="transmembrane region" description="Helical" evidence="5">
    <location>
        <begin position="97"/>
        <end position="115"/>
    </location>
</feature>
<evidence type="ECO:0000256" key="1">
    <source>
        <dbReference type="ARBA" id="ARBA00004141"/>
    </source>
</evidence>
<name>A0A9W9IG23_9EURO</name>
<dbReference type="SUPFAM" id="SSF103473">
    <property type="entry name" value="MFS general substrate transporter"/>
    <property type="match status" value="1"/>
</dbReference>
<dbReference type="PANTHER" id="PTHR23507">
    <property type="entry name" value="ZGC:174356"/>
    <property type="match status" value="1"/>
</dbReference>
<dbReference type="InterPro" id="IPR036259">
    <property type="entry name" value="MFS_trans_sf"/>
</dbReference>
<dbReference type="GO" id="GO:0022857">
    <property type="term" value="F:transmembrane transporter activity"/>
    <property type="evidence" value="ECO:0007669"/>
    <property type="project" value="TreeGrafter"/>
</dbReference>